<keyword evidence="5 8" id="KW-0378">Hydrolase</keyword>
<protein>
    <recommendedName>
        <fullName evidence="8">Ribonuclease VapC</fullName>
        <shortName evidence="8">RNase VapC</shortName>
        <ecNumber evidence="8">3.1.-.-</ecNumber>
    </recommendedName>
    <alternativeName>
        <fullName evidence="8">Toxin VapC</fullName>
    </alternativeName>
</protein>
<comment type="similarity">
    <text evidence="7 8">Belongs to the PINc/VapC protein family.</text>
</comment>
<feature type="binding site" evidence="8">
    <location>
        <position position="102"/>
    </location>
    <ligand>
        <name>Mg(2+)</name>
        <dbReference type="ChEBI" id="CHEBI:18420"/>
    </ligand>
</feature>
<evidence type="ECO:0000313" key="11">
    <source>
        <dbReference type="Proteomes" id="UP000501891"/>
    </source>
</evidence>
<keyword evidence="8" id="KW-0800">Toxin</keyword>
<dbReference type="Proteomes" id="UP000501891">
    <property type="component" value="Chromosome"/>
</dbReference>
<dbReference type="PANTHER" id="PTHR33653:SF1">
    <property type="entry name" value="RIBONUCLEASE VAPC2"/>
    <property type="match status" value="1"/>
</dbReference>
<dbReference type="AlphaFoldDB" id="A0A858R842"/>
<keyword evidence="6 8" id="KW-0460">Magnesium</keyword>
<evidence type="ECO:0000256" key="8">
    <source>
        <dbReference type="HAMAP-Rule" id="MF_00265"/>
    </source>
</evidence>
<keyword evidence="4 8" id="KW-0479">Metal-binding</keyword>
<dbReference type="Gene3D" id="3.40.50.1010">
    <property type="entry name" value="5'-nuclease"/>
    <property type="match status" value="1"/>
</dbReference>
<accession>A0A858R842</accession>
<evidence type="ECO:0000256" key="3">
    <source>
        <dbReference type="ARBA" id="ARBA00022722"/>
    </source>
</evidence>
<dbReference type="GO" id="GO:0016787">
    <property type="term" value="F:hydrolase activity"/>
    <property type="evidence" value="ECO:0007669"/>
    <property type="project" value="UniProtKB-KW"/>
</dbReference>
<dbReference type="EC" id="3.1.-.-" evidence="8"/>
<evidence type="ECO:0000313" key="10">
    <source>
        <dbReference type="EMBL" id="QJE73600.1"/>
    </source>
</evidence>
<dbReference type="GO" id="GO:0004540">
    <property type="term" value="F:RNA nuclease activity"/>
    <property type="evidence" value="ECO:0007669"/>
    <property type="project" value="InterPro"/>
</dbReference>
<reference evidence="10" key="1">
    <citation type="submission" date="2020-04" db="EMBL/GenBank/DDBJ databases">
        <title>A desert anoxygenic phototrophic bacterium fixes CO2 using RubisCO under aerobic conditions.</title>
        <authorList>
            <person name="Tang K."/>
        </authorList>
    </citation>
    <scope>NUCLEOTIDE SEQUENCE [LARGE SCALE GENOMIC DNA]</scope>
    <source>
        <strain evidence="10">MIMtkB3</strain>
    </source>
</reference>
<dbReference type="HAMAP" id="MF_00265">
    <property type="entry name" value="VapC_Nob1"/>
    <property type="match status" value="1"/>
</dbReference>
<dbReference type="SUPFAM" id="SSF88723">
    <property type="entry name" value="PIN domain-like"/>
    <property type="match status" value="1"/>
</dbReference>
<proteinExistence type="inferred from homology"/>
<dbReference type="InterPro" id="IPR029060">
    <property type="entry name" value="PIN-like_dom_sf"/>
</dbReference>
<dbReference type="PANTHER" id="PTHR33653">
    <property type="entry name" value="RIBONUCLEASE VAPC2"/>
    <property type="match status" value="1"/>
</dbReference>
<keyword evidence="11" id="KW-1185">Reference proteome</keyword>
<evidence type="ECO:0000256" key="7">
    <source>
        <dbReference type="ARBA" id="ARBA00038093"/>
    </source>
</evidence>
<dbReference type="EMBL" id="CP051775">
    <property type="protein sequence ID" value="QJE73600.1"/>
    <property type="molecule type" value="Genomic_DNA"/>
</dbReference>
<dbReference type="InterPro" id="IPR002716">
    <property type="entry name" value="PIN_dom"/>
</dbReference>
<dbReference type="GO" id="GO:0000287">
    <property type="term" value="F:magnesium ion binding"/>
    <property type="evidence" value="ECO:0007669"/>
    <property type="project" value="UniProtKB-UniRule"/>
</dbReference>
<dbReference type="KEGG" id="acru:HHL28_11340"/>
<evidence type="ECO:0000256" key="5">
    <source>
        <dbReference type="ARBA" id="ARBA00022801"/>
    </source>
</evidence>
<evidence type="ECO:0000256" key="4">
    <source>
        <dbReference type="ARBA" id="ARBA00022723"/>
    </source>
</evidence>
<evidence type="ECO:0000256" key="6">
    <source>
        <dbReference type="ARBA" id="ARBA00022842"/>
    </source>
</evidence>
<gene>
    <name evidence="8" type="primary">vapC</name>
    <name evidence="10" type="ORF">HHL28_11340</name>
</gene>
<evidence type="ECO:0000259" key="9">
    <source>
        <dbReference type="Pfam" id="PF01850"/>
    </source>
</evidence>
<evidence type="ECO:0000256" key="2">
    <source>
        <dbReference type="ARBA" id="ARBA00022649"/>
    </source>
</evidence>
<dbReference type="InterPro" id="IPR022907">
    <property type="entry name" value="VapC_family"/>
</dbReference>
<sequence>MESVVDSSAIVCVMLHEADAPVYARALAVAKSPLISAFTLFETKTVLQSRKGQAPLAVLDRMLARMEARIIAFDLDQIEHALAAYRLYGKGSGHRAQLNLGDCASYALASSRGLPLLYKGDDFAATDIRPALPLLLPHGRGDA</sequence>
<organism evidence="10 11">
    <name type="scientific">Aerophototrophica crusticola</name>
    <dbReference type="NCBI Taxonomy" id="1709002"/>
    <lineage>
        <taxon>Bacteria</taxon>
        <taxon>Pseudomonadati</taxon>
        <taxon>Pseudomonadota</taxon>
        <taxon>Alphaproteobacteria</taxon>
        <taxon>Rhodospirillales</taxon>
        <taxon>Rhodospirillaceae</taxon>
        <taxon>Aerophototrophica</taxon>
    </lineage>
</organism>
<comment type="function">
    <text evidence="8">Toxic component of a toxin-antitoxin (TA) system. An RNase.</text>
</comment>
<name>A0A858R842_9PROT</name>
<dbReference type="InterPro" id="IPR050556">
    <property type="entry name" value="Type_II_TA_system_RNase"/>
</dbReference>
<comment type="cofactor">
    <cofactor evidence="1 8">
        <name>Mg(2+)</name>
        <dbReference type="ChEBI" id="CHEBI:18420"/>
    </cofactor>
</comment>
<feature type="domain" description="PIN" evidence="9">
    <location>
        <begin position="4"/>
        <end position="127"/>
    </location>
</feature>
<dbReference type="Pfam" id="PF01850">
    <property type="entry name" value="PIN"/>
    <property type="match status" value="1"/>
</dbReference>
<feature type="binding site" evidence="8">
    <location>
        <position position="6"/>
    </location>
    <ligand>
        <name>Mg(2+)</name>
        <dbReference type="ChEBI" id="CHEBI:18420"/>
    </ligand>
</feature>
<keyword evidence="2 8" id="KW-1277">Toxin-antitoxin system</keyword>
<evidence type="ECO:0000256" key="1">
    <source>
        <dbReference type="ARBA" id="ARBA00001946"/>
    </source>
</evidence>
<dbReference type="CDD" id="cd09871">
    <property type="entry name" value="PIN_MtVapC28-VapC30-like"/>
    <property type="match status" value="1"/>
</dbReference>
<keyword evidence="3 8" id="KW-0540">Nuclease</keyword>
<dbReference type="GO" id="GO:0090729">
    <property type="term" value="F:toxin activity"/>
    <property type="evidence" value="ECO:0007669"/>
    <property type="project" value="UniProtKB-KW"/>
</dbReference>